<evidence type="ECO:0000313" key="1">
    <source>
        <dbReference type="EMBL" id="MDL5160414.1"/>
    </source>
</evidence>
<accession>A0ABT7MIA9</accession>
<sequence>MSMLIVGLVLGLLAGVPIGRRVAEFSRGRHDARQAWQGRARYRQR</sequence>
<organism evidence="1 2">
    <name type="scientific">Actinomycetospora termitidis</name>
    <dbReference type="NCBI Taxonomy" id="3053470"/>
    <lineage>
        <taxon>Bacteria</taxon>
        <taxon>Bacillati</taxon>
        <taxon>Actinomycetota</taxon>
        <taxon>Actinomycetes</taxon>
        <taxon>Pseudonocardiales</taxon>
        <taxon>Pseudonocardiaceae</taxon>
        <taxon>Actinomycetospora</taxon>
    </lineage>
</organism>
<keyword evidence="2" id="KW-1185">Reference proteome</keyword>
<proteinExistence type="predicted"/>
<dbReference type="Proteomes" id="UP001231924">
    <property type="component" value="Unassembled WGS sequence"/>
</dbReference>
<reference evidence="1 2" key="1">
    <citation type="submission" date="2023-06" db="EMBL/GenBank/DDBJ databases">
        <title>Actinomycetospora Odt1-22.</title>
        <authorList>
            <person name="Supong K."/>
        </authorList>
    </citation>
    <scope>NUCLEOTIDE SEQUENCE [LARGE SCALE GENOMIC DNA]</scope>
    <source>
        <strain evidence="1 2">Odt1-22</strain>
    </source>
</reference>
<gene>
    <name evidence="1" type="ORF">QRT03_30910</name>
</gene>
<evidence type="ECO:0008006" key="3">
    <source>
        <dbReference type="Google" id="ProtNLM"/>
    </source>
</evidence>
<comment type="caution">
    <text evidence="1">The sequence shown here is derived from an EMBL/GenBank/DDBJ whole genome shotgun (WGS) entry which is preliminary data.</text>
</comment>
<dbReference type="EMBL" id="JASVWF010000011">
    <property type="protein sequence ID" value="MDL5160414.1"/>
    <property type="molecule type" value="Genomic_DNA"/>
</dbReference>
<name>A0ABT7MIA9_9PSEU</name>
<evidence type="ECO:0000313" key="2">
    <source>
        <dbReference type="Proteomes" id="UP001231924"/>
    </source>
</evidence>
<protein>
    <recommendedName>
        <fullName evidence="3">Gas vesicle protein</fullName>
    </recommendedName>
</protein>
<dbReference type="RefSeq" id="WP_286057025.1">
    <property type="nucleotide sequence ID" value="NZ_JASVWF010000011.1"/>
</dbReference>